<dbReference type="HOGENOM" id="CLU_043569_0_0_1"/>
<evidence type="ECO:0000313" key="3">
    <source>
        <dbReference type="Proteomes" id="UP000030143"/>
    </source>
</evidence>
<feature type="compositionally biased region" description="Low complexity" evidence="1">
    <location>
        <begin position="247"/>
        <end position="257"/>
    </location>
</feature>
<dbReference type="EMBL" id="JQFZ01000281">
    <property type="protein sequence ID" value="KGO51662.1"/>
    <property type="molecule type" value="Genomic_DNA"/>
</dbReference>
<proteinExistence type="predicted"/>
<evidence type="ECO:0000313" key="2">
    <source>
        <dbReference type="EMBL" id="KGO51662.1"/>
    </source>
</evidence>
<keyword evidence="3" id="KW-1185">Reference proteome</keyword>
<organism evidence="2 3">
    <name type="scientific">Penicillium expansum</name>
    <name type="common">Blue mold rot fungus</name>
    <dbReference type="NCBI Taxonomy" id="27334"/>
    <lineage>
        <taxon>Eukaryota</taxon>
        <taxon>Fungi</taxon>
        <taxon>Dikarya</taxon>
        <taxon>Ascomycota</taxon>
        <taxon>Pezizomycotina</taxon>
        <taxon>Eurotiomycetes</taxon>
        <taxon>Eurotiomycetidae</taxon>
        <taxon>Eurotiales</taxon>
        <taxon>Aspergillaceae</taxon>
        <taxon>Penicillium</taxon>
    </lineage>
</organism>
<name>A0A0A2I6J3_PENEN</name>
<dbReference type="Proteomes" id="UP000030143">
    <property type="component" value="Unassembled WGS sequence"/>
</dbReference>
<protein>
    <submittedName>
        <fullName evidence="2">Uncharacterized protein</fullName>
    </submittedName>
</protein>
<dbReference type="AlphaFoldDB" id="A0A0A2I6J3"/>
<accession>A0A0A2I6J3</accession>
<dbReference type="OrthoDB" id="4289218at2759"/>
<evidence type="ECO:0000256" key="1">
    <source>
        <dbReference type="SAM" id="MobiDB-lite"/>
    </source>
</evidence>
<dbReference type="GeneID" id="27673475"/>
<reference evidence="2 3" key="1">
    <citation type="journal article" date="2015" name="Mol. Plant Microbe Interact.">
        <title>Genome, transcriptome, and functional analyses of Penicillium expansum provide new insights into secondary metabolism and pathogenicity.</title>
        <authorList>
            <person name="Ballester A.R."/>
            <person name="Marcet-Houben M."/>
            <person name="Levin E."/>
            <person name="Sela N."/>
            <person name="Selma-Lazaro C."/>
            <person name="Carmona L."/>
            <person name="Wisniewski M."/>
            <person name="Droby S."/>
            <person name="Gonzalez-Candelas L."/>
            <person name="Gabaldon T."/>
        </authorList>
    </citation>
    <scope>NUCLEOTIDE SEQUENCE [LARGE SCALE GENOMIC DNA]</scope>
    <source>
        <strain evidence="2 3">MD-8</strain>
    </source>
</reference>
<dbReference type="RefSeq" id="XP_016594582.1">
    <property type="nucleotide sequence ID" value="XM_016738056.1"/>
</dbReference>
<comment type="caution">
    <text evidence="2">The sequence shown here is derived from an EMBL/GenBank/DDBJ whole genome shotgun (WGS) entry which is preliminary data.</text>
</comment>
<feature type="region of interest" description="Disordered" evidence="1">
    <location>
        <begin position="244"/>
        <end position="276"/>
    </location>
</feature>
<dbReference type="VEuPathDB" id="FungiDB:PEXP_080740"/>
<sequence length="276" mass="31783">MLPPTLKYGRRQAVGRLLQQWIENPESDPSMNICPIIPSTLKFKDLKKFKHLEIETDMSPYLPLQIEHEFGGLEIMGPTGGAWEKIAIVESDAPLDPKHQDISTWEGQIAPGLLIVEEIKRTTGVFMSEVCQAIYQNHFPIDTLNYVYMLDVCNTDTRSFVRDELYTRSNGLTWPDDQIRDWVSGTPEFEALLGTKLGQTVAYLVLGAFRRGTRRISRIRIYHSFEALQLQFAIEEIEQVVPTCNPTQSSSARSTRSTSRRQRKIEWRKAQRQWPQ</sequence>
<gene>
    <name evidence="2" type="ORF">PEX2_007790</name>
</gene>
<dbReference type="PhylomeDB" id="A0A0A2I6J3"/>